<dbReference type="GO" id="GO:0005886">
    <property type="term" value="C:plasma membrane"/>
    <property type="evidence" value="ECO:0007669"/>
    <property type="project" value="UniProtKB-SubCell"/>
</dbReference>
<dbReference type="InParanoid" id="C7Q5Q6"/>
<dbReference type="KEGG" id="cai:Caci_9054"/>
<accession>C7Q5Q6</accession>
<keyword evidence="1" id="KW-1003">Cell membrane</keyword>
<protein>
    <recommendedName>
        <fullName evidence="1">Putative membrane protein insertion efficiency factor</fullName>
    </recommendedName>
</protein>
<keyword evidence="4" id="KW-1185">Reference proteome</keyword>
<dbReference type="FunCoup" id="C7Q5Q6">
    <property type="interactions" value="25"/>
</dbReference>
<dbReference type="Pfam" id="PF01809">
    <property type="entry name" value="YidD"/>
    <property type="match status" value="1"/>
</dbReference>
<keyword evidence="1" id="KW-0472">Membrane</keyword>
<sequence length="134" mass="14678">MKYVLMGLIRLYQIVLSPVVNWRGPVCKFEPSCSHYGYDAVRIHGAIKGGGMTVWRVLRCNPWSSGGYDPVKPRKTRGSGGEKDGQARNLSPEQTSSPGDDTQTSDRTEMVGLPTEPARPAVRPDLMSSRGARS</sequence>
<feature type="region of interest" description="Disordered" evidence="2">
    <location>
        <begin position="62"/>
        <end position="134"/>
    </location>
</feature>
<name>C7Q5Q6_CATAD</name>
<dbReference type="SMART" id="SM01234">
    <property type="entry name" value="Haemolytic"/>
    <property type="match status" value="1"/>
</dbReference>
<gene>
    <name evidence="3" type="ordered locus">Caci_9054</name>
</gene>
<dbReference type="NCBIfam" id="TIGR00278">
    <property type="entry name" value="membrane protein insertion efficiency factor YidD"/>
    <property type="match status" value="1"/>
</dbReference>
<proteinExistence type="inferred from homology"/>
<dbReference type="eggNOG" id="COG0759">
    <property type="taxonomic scope" value="Bacteria"/>
</dbReference>
<feature type="compositionally biased region" description="Polar residues" evidence="2">
    <location>
        <begin position="88"/>
        <end position="102"/>
    </location>
</feature>
<dbReference type="InterPro" id="IPR002696">
    <property type="entry name" value="Membr_insert_effic_factor_YidD"/>
</dbReference>
<dbReference type="HOGENOM" id="CLU_144811_2_0_11"/>
<evidence type="ECO:0000256" key="2">
    <source>
        <dbReference type="SAM" id="MobiDB-lite"/>
    </source>
</evidence>
<dbReference type="AlphaFoldDB" id="C7Q5Q6"/>
<dbReference type="PANTHER" id="PTHR33383">
    <property type="entry name" value="MEMBRANE PROTEIN INSERTION EFFICIENCY FACTOR-RELATED"/>
    <property type="match status" value="1"/>
</dbReference>
<dbReference type="Proteomes" id="UP000000851">
    <property type="component" value="Chromosome"/>
</dbReference>
<reference evidence="3 4" key="1">
    <citation type="journal article" date="2009" name="Stand. Genomic Sci.">
        <title>Complete genome sequence of Catenulispora acidiphila type strain (ID 139908).</title>
        <authorList>
            <person name="Copeland A."/>
            <person name="Lapidus A."/>
            <person name="Glavina Del Rio T."/>
            <person name="Nolan M."/>
            <person name="Lucas S."/>
            <person name="Chen F."/>
            <person name="Tice H."/>
            <person name="Cheng J.F."/>
            <person name="Bruce D."/>
            <person name="Goodwin L."/>
            <person name="Pitluck S."/>
            <person name="Mikhailova N."/>
            <person name="Pati A."/>
            <person name="Ivanova N."/>
            <person name="Mavromatis K."/>
            <person name="Chen A."/>
            <person name="Palaniappan K."/>
            <person name="Chain P."/>
            <person name="Land M."/>
            <person name="Hauser L."/>
            <person name="Chang Y.J."/>
            <person name="Jeffries C.D."/>
            <person name="Chertkov O."/>
            <person name="Brettin T."/>
            <person name="Detter J.C."/>
            <person name="Han C."/>
            <person name="Ali Z."/>
            <person name="Tindall B.J."/>
            <person name="Goker M."/>
            <person name="Bristow J."/>
            <person name="Eisen J.A."/>
            <person name="Markowitz V."/>
            <person name="Hugenholtz P."/>
            <person name="Kyrpides N.C."/>
            <person name="Klenk H.P."/>
        </authorList>
    </citation>
    <scope>NUCLEOTIDE SEQUENCE [LARGE SCALE GENOMIC DNA]</scope>
    <source>
        <strain evidence="4">DSM 44928 / JCM 14897 / NBRC 102108 / NRRL B-24433 / ID139908</strain>
    </source>
</reference>
<dbReference type="HAMAP" id="MF_00386">
    <property type="entry name" value="UPF0161_YidD"/>
    <property type="match status" value="1"/>
</dbReference>
<dbReference type="STRING" id="479433.Caci_9054"/>
<comment type="subcellular location">
    <subcellularLocation>
        <location evidence="1">Cell membrane</location>
        <topology evidence="1">Peripheral membrane protein</topology>
        <orientation evidence="1">Cytoplasmic side</orientation>
    </subcellularLocation>
</comment>
<organism evidence="3 4">
    <name type="scientific">Catenulispora acidiphila (strain DSM 44928 / JCM 14897 / NBRC 102108 / NRRL B-24433 / ID139908)</name>
    <dbReference type="NCBI Taxonomy" id="479433"/>
    <lineage>
        <taxon>Bacteria</taxon>
        <taxon>Bacillati</taxon>
        <taxon>Actinomycetota</taxon>
        <taxon>Actinomycetes</taxon>
        <taxon>Catenulisporales</taxon>
        <taxon>Catenulisporaceae</taxon>
        <taxon>Catenulispora</taxon>
    </lineage>
</organism>
<dbReference type="OrthoDB" id="9801753at2"/>
<comment type="similarity">
    <text evidence="1">Belongs to the UPF0161 family.</text>
</comment>
<dbReference type="RefSeq" id="WP_015797591.1">
    <property type="nucleotide sequence ID" value="NC_013131.1"/>
</dbReference>
<evidence type="ECO:0000313" key="3">
    <source>
        <dbReference type="EMBL" id="ACU77867.1"/>
    </source>
</evidence>
<dbReference type="EMBL" id="CP001700">
    <property type="protein sequence ID" value="ACU77867.1"/>
    <property type="molecule type" value="Genomic_DNA"/>
</dbReference>
<dbReference type="PANTHER" id="PTHR33383:SF1">
    <property type="entry name" value="MEMBRANE PROTEIN INSERTION EFFICIENCY FACTOR-RELATED"/>
    <property type="match status" value="1"/>
</dbReference>
<evidence type="ECO:0000313" key="4">
    <source>
        <dbReference type="Proteomes" id="UP000000851"/>
    </source>
</evidence>
<evidence type="ECO:0000256" key="1">
    <source>
        <dbReference type="HAMAP-Rule" id="MF_00386"/>
    </source>
</evidence>
<comment type="function">
    <text evidence="1">Could be involved in insertion of integral membrane proteins into the membrane.</text>
</comment>